<dbReference type="EMBL" id="CP000155">
    <property type="protein sequence ID" value="ABC31472.1"/>
    <property type="molecule type" value="Genomic_DNA"/>
</dbReference>
<dbReference type="HOGENOM" id="CLU_3389712_0_0_6"/>
<gene>
    <name evidence="1" type="ordered locus">HCH_04778</name>
</gene>
<proteinExistence type="predicted"/>
<dbReference type="STRING" id="349521.HCH_04778"/>
<evidence type="ECO:0000313" key="2">
    <source>
        <dbReference type="Proteomes" id="UP000000238"/>
    </source>
</evidence>
<dbReference type="AlphaFoldDB" id="Q2SD02"/>
<reference evidence="1 2" key="1">
    <citation type="journal article" date="2005" name="Nucleic Acids Res.">
        <title>Genomic blueprint of Hahella chejuensis, a marine microbe producing an algicidal agent.</title>
        <authorList>
            <person name="Jeong H."/>
            <person name="Yim J.H."/>
            <person name="Lee C."/>
            <person name="Choi S.-H."/>
            <person name="Park Y.K."/>
            <person name="Yoon S.H."/>
            <person name="Hur C.-G."/>
            <person name="Kang H.-Y."/>
            <person name="Kim D."/>
            <person name="Lee H.H."/>
            <person name="Park K.H."/>
            <person name="Park S.-H."/>
            <person name="Park H.-S."/>
            <person name="Lee H.K."/>
            <person name="Oh T.K."/>
            <person name="Kim J.F."/>
        </authorList>
    </citation>
    <scope>NUCLEOTIDE SEQUENCE [LARGE SCALE GENOMIC DNA]</scope>
    <source>
        <strain evidence="1 2">KCTC 2396</strain>
    </source>
</reference>
<organism evidence="1 2">
    <name type="scientific">Hahella chejuensis (strain KCTC 2396)</name>
    <dbReference type="NCBI Taxonomy" id="349521"/>
    <lineage>
        <taxon>Bacteria</taxon>
        <taxon>Pseudomonadati</taxon>
        <taxon>Pseudomonadota</taxon>
        <taxon>Gammaproteobacteria</taxon>
        <taxon>Oceanospirillales</taxon>
        <taxon>Hahellaceae</taxon>
        <taxon>Hahella</taxon>
    </lineage>
</organism>
<accession>Q2SD02</accession>
<protein>
    <submittedName>
        <fullName evidence="1">Uncharacterized protein</fullName>
    </submittedName>
</protein>
<evidence type="ECO:0000313" key="1">
    <source>
        <dbReference type="EMBL" id="ABC31472.1"/>
    </source>
</evidence>
<name>Q2SD02_HAHCH</name>
<dbReference type="KEGG" id="hch:HCH_04778"/>
<dbReference type="Proteomes" id="UP000000238">
    <property type="component" value="Chromosome"/>
</dbReference>
<sequence>MLGVDRFFVRLVLQLHDKNKKKFSLAAIFDLL</sequence>
<keyword evidence="2" id="KW-1185">Reference proteome</keyword>